<dbReference type="InterPro" id="IPR009003">
    <property type="entry name" value="Peptidase_S1_PA"/>
</dbReference>
<organism evidence="4">
    <name type="scientific">Cyprideis torosa</name>
    <dbReference type="NCBI Taxonomy" id="163714"/>
    <lineage>
        <taxon>Eukaryota</taxon>
        <taxon>Metazoa</taxon>
        <taxon>Ecdysozoa</taxon>
        <taxon>Arthropoda</taxon>
        <taxon>Crustacea</taxon>
        <taxon>Oligostraca</taxon>
        <taxon>Ostracoda</taxon>
        <taxon>Podocopa</taxon>
        <taxon>Podocopida</taxon>
        <taxon>Cytherocopina</taxon>
        <taxon>Cytheroidea</taxon>
        <taxon>Cytherideidae</taxon>
        <taxon>Cyprideis</taxon>
    </lineage>
</organism>
<dbReference type="GO" id="GO:0005576">
    <property type="term" value="C:extracellular region"/>
    <property type="evidence" value="ECO:0007669"/>
    <property type="project" value="UniProtKB-SubCell"/>
</dbReference>
<accession>A0A7R8ZXS2</accession>
<evidence type="ECO:0000256" key="1">
    <source>
        <dbReference type="ARBA" id="ARBA00004613"/>
    </source>
</evidence>
<dbReference type="PROSITE" id="PS50240">
    <property type="entry name" value="TRYPSIN_DOM"/>
    <property type="match status" value="1"/>
</dbReference>
<dbReference type="CDD" id="cd00190">
    <property type="entry name" value="Tryp_SPc"/>
    <property type="match status" value="1"/>
</dbReference>
<gene>
    <name evidence="4" type="ORF">CTOB1V02_LOCUS13518</name>
</gene>
<dbReference type="GO" id="GO:0004252">
    <property type="term" value="F:serine-type endopeptidase activity"/>
    <property type="evidence" value="ECO:0007669"/>
    <property type="project" value="InterPro"/>
</dbReference>
<evidence type="ECO:0000313" key="4">
    <source>
        <dbReference type="EMBL" id="CAD7235703.1"/>
    </source>
</evidence>
<dbReference type="PROSITE" id="PS00135">
    <property type="entry name" value="TRYPSIN_SER"/>
    <property type="match status" value="1"/>
</dbReference>
<sequence length="257" mass="27262">MFRLAVFLAVAAVAYGRSTPLQREFIHRIVGGRPADIEDYPFAVTLQRSGSQYCAGAILNEEWVVTAAHCTDAVPSGFQVVSGVTNKYDSSATKTSATVVQHPDYDGFTLENDISLLRLATPLTLGATQDAISTATQPQFAYGDLTVVGWGSTREGGSTVDELLQVTVPFVDDEACNDYYSSSGYDIADSMICAGEAGKDSCQGDSGGPIVNDIGGGAYEHVGIVSWGIGCAREGYPGVYSETAHFNDWINAQMARA</sequence>
<dbReference type="SMART" id="SM00020">
    <property type="entry name" value="Tryp_SPc"/>
    <property type="match status" value="1"/>
</dbReference>
<dbReference type="InterPro" id="IPR018114">
    <property type="entry name" value="TRYPSIN_HIS"/>
</dbReference>
<dbReference type="PANTHER" id="PTHR24252:SF7">
    <property type="entry name" value="HYALIN"/>
    <property type="match status" value="1"/>
</dbReference>
<evidence type="ECO:0000256" key="3">
    <source>
        <dbReference type="ARBA" id="ARBA00023157"/>
    </source>
</evidence>
<dbReference type="SUPFAM" id="SSF50494">
    <property type="entry name" value="Trypsin-like serine proteases"/>
    <property type="match status" value="1"/>
</dbReference>
<dbReference type="InterPro" id="IPR001314">
    <property type="entry name" value="Peptidase_S1A"/>
</dbReference>
<dbReference type="PRINTS" id="PR00722">
    <property type="entry name" value="CHYMOTRYPSIN"/>
</dbReference>
<keyword evidence="3" id="KW-1015">Disulfide bond</keyword>
<evidence type="ECO:0000256" key="2">
    <source>
        <dbReference type="ARBA" id="ARBA00022525"/>
    </source>
</evidence>
<dbReference type="Gene3D" id="2.40.10.10">
    <property type="entry name" value="Trypsin-like serine proteases"/>
    <property type="match status" value="1"/>
</dbReference>
<dbReference type="GO" id="GO:0016485">
    <property type="term" value="P:protein processing"/>
    <property type="evidence" value="ECO:0007669"/>
    <property type="project" value="UniProtKB-ARBA"/>
</dbReference>
<proteinExistence type="predicted"/>
<dbReference type="OrthoDB" id="10059102at2759"/>
<name>A0A7R8ZXS2_9CRUS</name>
<dbReference type="InterPro" id="IPR033116">
    <property type="entry name" value="TRYPSIN_SER"/>
</dbReference>
<protein>
    <submittedName>
        <fullName evidence="4">Uncharacterized protein</fullName>
    </submittedName>
</protein>
<dbReference type="AlphaFoldDB" id="A0A7R8ZXS2"/>
<dbReference type="PANTHER" id="PTHR24252">
    <property type="entry name" value="ACROSIN-RELATED"/>
    <property type="match status" value="1"/>
</dbReference>
<reference evidence="4" key="1">
    <citation type="submission" date="2020-11" db="EMBL/GenBank/DDBJ databases">
        <authorList>
            <person name="Tran Van P."/>
        </authorList>
    </citation>
    <scope>NUCLEOTIDE SEQUENCE</scope>
</reference>
<dbReference type="InterPro" id="IPR001254">
    <property type="entry name" value="Trypsin_dom"/>
</dbReference>
<dbReference type="PROSITE" id="PS00134">
    <property type="entry name" value="TRYPSIN_HIS"/>
    <property type="match status" value="1"/>
</dbReference>
<dbReference type="EMBL" id="OB674287">
    <property type="protein sequence ID" value="CAD7235703.1"/>
    <property type="molecule type" value="Genomic_DNA"/>
</dbReference>
<dbReference type="InterPro" id="IPR043504">
    <property type="entry name" value="Peptidase_S1_PA_chymotrypsin"/>
</dbReference>
<dbReference type="FunFam" id="2.40.10.10:FF:000047">
    <property type="entry name" value="Trypsin eta"/>
    <property type="match status" value="1"/>
</dbReference>
<dbReference type="Pfam" id="PF00089">
    <property type="entry name" value="Trypsin"/>
    <property type="match status" value="1"/>
</dbReference>
<comment type="subcellular location">
    <subcellularLocation>
        <location evidence="1">Secreted</location>
    </subcellularLocation>
</comment>
<keyword evidence="2" id="KW-0964">Secreted</keyword>